<evidence type="ECO:0008006" key="4">
    <source>
        <dbReference type="Google" id="ProtNLM"/>
    </source>
</evidence>
<comment type="caution">
    <text evidence="2">The sequence shown here is derived from an EMBL/GenBank/DDBJ whole genome shotgun (WGS) entry which is preliminary data.</text>
</comment>
<evidence type="ECO:0000313" key="3">
    <source>
        <dbReference type="Proteomes" id="UP001500469"/>
    </source>
</evidence>
<keyword evidence="1" id="KW-0472">Membrane</keyword>
<gene>
    <name evidence="2" type="ORF">GCM10009119_38000</name>
</gene>
<sequence>MITLVISIISILILMFFISVFLVNTRTSSDIDLQGNRLTVRHPLKKEEIHLKKDLKTWNVRKMNLLWRGRVYALNLELKGKKWTKIYFVSKTKKIKRLIDSLEEFDPNGSKLNHSAH</sequence>
<name>A0ABN1N4H4_9BACT</name>
<protein>
    <recommendedName>
        <fullName evidence="4">PH (Pleckstrin Homology) domain-containing protein</fullName>
    </recommendedName>
</protein>
<keyword evidence="3" id="KW-1185">Reference proteome</keyword>
<organism evidence="2 3">
    <name type="scientific">Algoriphagus jejuensis</name>
    <dbReference type="NCBI Taxonomy" id="419934"/>
    <lineage>
        <taxon>Bacteria</taxon>
        <taxon>Pseudomonadati</taxon>
        <taxon>Bacteroidota</taxon>
        <taxon>Cytophagia</taxon>
        <taxon>Cytophagales</taxon>
        <taxon>Cyclobacteriaceae</taxon>
        <taxon>Algoriphagus</taxon>
    </lineage>
</organism>
<proteinExistence type="predicted"/>
<keyword evidence="1" id="KW-1133">Transmembrane helix</keyword>
<keyword evidence="1" id="KW-0812">Transmembrane</keyword>
<reference evidence="2 3" key="1">
    <citation type="journal article" date="2019" name="Int. J. Syst. Evol. Microbiol.">
        <title>The Global Catalogue of Microorganisms (GCM) 10K type strain sequencing project: providing services to taxonomists for standard genome sequencing and annotation.</title>
        <authorList>
            <consortium name="The Broad Institute Genomics Platform"/>
            <consortium name="The Broad Institute Genome Sequencing Center for Infectious Disease"/>
            <person name="Wu L."/>
            <person name="Ma J."/>
        </authorList>
    </citation>
    <scope>NUCLEOTIDE SEQUENCE [LARGE SCALE GENOMIC DNA]</scope>
    <source>
        <strain evidence="2 3">JCM 16112</strain>
    </source>
</reference>
<dbReference type="RefSeq" id="WP_343854390.1">
    <property type="nucleotide sequence ID" value="NZ_BAAAFI010000047.1"/>
</dbReference>
<feature type="transmembrane region" description="Helical" evidence="1">
    <location>
        <begin position="6"/>
        <end position="23"/>
    </location>
</feature>
<evidence type="ECO:0000256" key="1">
    <source>
        <dbReference type="SAM" id="Phobius"/>
    </source>
</evidence>
<dbReference type="EMBL" id="BAAAFI010000047">
    <property type="protein sequence ID" value="GAA0880830.1"/>
    <property type="molecule type" value="Genomic_DNA"/>
</dbReference>
<dbReference type="Proteomes" id="UP001500469">
    <property type="component" value="Unassembled WGS sequence"/>
</dbReference>
<accession>A0ABN1N4H4</accession>
<evidence type="ECO:0000313" key="2">
    <source>
        <dbReference type="EMBL" id="GAA0880830.1"/>
    </source>
</evidence>